<dbReference type="Gene3D" id="3.40.710.10">
    <property type="entry name" value="DD-peptidase/beta-lactamase superfamily"/>
    <property type="match status" value="1"/>
</dbReference>
<dbReference type="Pfam" id="PF13354">
    <property type="entry name" value="Beta-lactamase2"/>
    <property type="match status" value="1"/>
</dbReference>
<dbReference type="RefSeq" id="WP_382404259.1">
    <property type="nucleotide sequence ID" value="NZ_JBHSWH010000001.1"/>
</dbReference>
<dbReference type="PANTHER" id="PTHR35333:SF3">
    <property type="entry name" value="BETA-LACTAMASE-TYPE TRANSPEPTIDASE FOLD CONTAINING PROTEIN"/>
    <property type="match status" value="1"/>
</dbReference>
<dbReference type="InterPro" id="IPR045155">
    <property type="entry name" value="Beta-lactam_cat"/>
</dbReference>
<keyword evidence="3" id="KW-0378">Hydrolase</keyword>
<dbReference type="GO" id="GO:0016787">
    <property type="term" value="F:hydrolase activity"/>
    <property type="evidence" value="ECO:0007669"/>
    <property type="project" value="UniProtKB-KW"/>
</dbReference>
<keyword evidence="4" id="KW-1185">Reference proteome</keyword>
<feature type="domain" description="Beta-lactamase class A catalytic" evidence="2">
    <location>
        <begin position="142"/>
        <end position="224"/>
    </location>
</feature>
<evidence type="ECO:0000256" key="1">
    <source>
        <dbReference type="SAM" id="MobiDB-lite"/>
    </source>
</evidence>
<protein>
    <submittedName>
        <fullName evidence="3">Serine hydrolase</fullName>
    </submittedName>
</protein>
<dbReference type="EMBL" id="JBHSWH010000001">
    <property type="protein sequence ID" value="MFC6707590.1"/>
    <property type="molecule type" value="Genomic_DNA"/>
</dbReference>
<dbReference type="Proteomes" id="UP001596298">
    <property type="component" value="Unassembled WGS sequence"/>
</dbReference>
<reference evidence="4" key="1">
    <citation type="journal article" date="2019" name="Int. J. Syst. Evol. Microbiol.">
        <title>The Global Catalogue of Microorganisms (GCM) 10K type strain sequencing project: providing services to taxonomists for standard genome sequencing and annotation.</title>
        <authorList>
            <consortium name="The Broad Institute Genomics Platform"/>
            <consortium name="The Broad Institute Genome Sequencing Center for Infectious Disease"/>
            <person name="Wu L."/>
            <person name="Ma J."/>
        </authorList>
    </citation>
    <scope>NUCLEOTIDE SEQUENCE [LARGE SCALE GENOMIC DNA]</scope>
    <source>
        <strain evidence="4">CCUG 58127</strain>
    </source>
</reference>
<comment type="caution">
    <text evidence="3">The sequence shown here is derived from an EMBL/GenBank/DDBJ whole genome shotgun (WGS) entry which is preliminary data.</text>
</comment>
<dbReference type="InterPro" id="IPR012338">
    <property type="entry name" value="Beta-lactam/transpept-like"/>
</dbReference>
<dbReference type="InterPro" id="IPR000871">
    <property type="entry name" value="Beta-lactam_class-A"/>
</dbReference>
<evidence type="ECO:0000313" key="3">
    <source>
        <dbReference type="EMBL" id="MFC6707590.1"/>
    </source>
</evidence>
<gene>
    <name evidence="3" type="ORF">ACFQDH_20690</name>
</gene>
<dbReference type="PANTHER" id="PTHR35333">
    <property type="entry name" value="BETA-LACTAMASE"/>
    <property type="match status" value="1"/>
</dbReference>
<sequence>MGKPTVSRRLLVAGGLGVGGAVLVGVAEHQAHGPGKSSATRSATPSIDAPLSSSTTATASAPPTVSTPRTPAQLSAKLEAYQRSRGIRLGVALYDHRVNATFTHEGSWRTETFSIIKVLLLAAVLRRCQEQSLSLTPEQAGLARAMMAESDNKAADALLTWVGVAQVRRVARLFGLTSTVIREGTTEGSSNWWGYSTTTPTDQLKLLRGIWTTRILTAANRDYLKTPDDRSDSVATLGRVLPAAAIDRRVEHEERLGQSR</sequence>
<dbReference type="SUPFAM" id="SSF56601">
    <property type="entry name" value="beta-lactamase/transpeptidase-like"/>
    <property type="match status" value="1"/>
</dbReference>
<accession>A0ABW2ALE0</accession>
<feature type="region of interest" description="Disordered" evidence="1">
    <location>
        <begin position="31"/>
        <end position="72"/>
    </location>
</feature>
<name>A0ABW2ALE0_9MICO</name>
<proteinExistence type="predicted"/>
<evidence type="ECO:0000313" key="4">
    <source>
        <dbReference type="Proteomes" id="UP001596298"/>
    </source>
</evidence>
<evidence type="ECO:0000259" key="2">
    <source>
        <dbReference type="Pfam" id="PF13354"/>
    </source>
</evidence>
<feature type="compositionally biased region" description="Low complexity" evidence="1">
    <location>
        <begin position="49"/>
        <end position="72"/>
    </location>
</feature>
<organism evidence="3 4">
    <name type="scientific">Flexivirga alba</name>
    <dbReference type="NCBI Taxonomy" id="702742"/>
    <lineage>
        <taxon>Bacteria</taxon>
        <taxon>Bacillati</taxon>
        <taxon>Actinomycetota</taxon>
        <taxon>Actinomycetes</taxon>
        <taxon>Micrococcales</taxon>
        <taxon>Dermacoccaceae</taxon>
        <taxon>Flexivirga</taxon>
    </lineage>
</organism>